<accession>A0ABW2NU72</accession>
<organism evidence="1 2">
    <name type="scientific">Fictibacillus iocasae</name>
    <dbReference type="NCBI Taxonomy" id="2715437"/>
    <lineage>
        <taxon>Bacteria</taxon>
        <taxon>Bacillati</taxon>
        <taxon>Bacillota</taxon>
        <taxon>Bacilli</taxon>
        <taxon>Bacillales</taxon>
        <taxon>Fictibacillaceae</taxon>
        <taxon>Fictibacillus</taxon>
    </lineage>
</organism>
<name>A0ABW2NU72_9BACL</name>
<evidence type="ECO:0000313" key="1">
    <source>
        <dbReference type="EMBL" id="MFC7372914.1"/>
    </source>
</evidence>
<evidence type="ECO:0008006" key="3">
    <source>
        <dbReference type="Google" id="ProtNLM"/>
    </source>
</evidence>
<keyword evidence="2" id="KW-1185">Reference proteome</keyword>
<dbReference type="RefSeq" id="WP_379750478.1">
    <property type="nucleotide sequence ID" value="NZ_JBHTCP010000048.1"/>
</dbReference>
<evidence type="ECO:0000313" key="2">
    <source>
        <dbReference type="Proteomes" id="UP001596549"/>
    </source>
</evidence>
<gene>
    <name evidence="1" type="ORF">ACFQPF_14755</name>
</gene>
<sequence>MFEKIVIVGFVFWLLFDDYRKSKNDTKSKKMHLCLSGITLYLSFLFFSEKSLINLDDLFVKVFGPAAQFIITSLQT</sequence>
<comment type="caution">
    <text evidence="1">The sequence shown here is derived from an EMBL/GenBank/DDBJ whole genome shotgun (WGS) entry which is preliminary data.</text>
</comment>
<dbReference type="Proteomes" id="UP001596549">
    <property type="component" value="Unassembled WGS sequence"/>
</dbReference>
<dbReference type="EMBL" id="JBHTCP010000048">
    <property type="protein sequence ID" value="MFC7372914.1"/>
    <property type="molecule type" value="Genomic_DNA"/>
</dbReference>
<protein>
    <recommendedName>
        <fullName evidence="3">Holin</fullName>
    </recommendedName>
</protein>
<reference evidence="2" key="1">
    <citation type="journal article" date="2019" name="Int. J. Syst. Evol. Microbiol.">
        <title>The Global Catalogue of Microorganisms (GCM) 10K type strain sequencing project: providing services to taxonomists for standard genome sequencing and annotation.</title>
        <authorList>
            <consortium name="The Broad Institute Genomics Platform"/>
            <consortium name="The Broad Institute Genome Sequencing Center for Infectious Disease"/>
            <person name="Wu L."/>
            <person name="Ma J."/>
        </authorList>
    </citation>
    <scope>NUCLEOTIDE SEQUENCE [LARGE SCALE GENOMIC DNA]</scope>
    <source>
        <strain evidence="2">NBRC 106396</strain>
    </source>
</reference>
<proteinExistence type="predicted"/>